<gene>
    <name evidence="3" type="ORF">ADEAN_000637900</name>
</gene>
<proteinExistence type="predicted"/>
<dbReference type="AlphaFoldDB" id="A0A7G2CGL2"/>
<dbReference type="Proteomes" id="UP000515908">
    <property type="component" value="Chromosome 12"/>
</dbReference>
<dbReference type="OrthoDB" id="10254455at2759"/>
<dbReference type="Pfam" id="PF00004">
    <property type="entry name" value="AAA"/>
    <property type="match status" value="1"/>
</dbReference>
<reference evidence="3 4" key="1">
    <citation type="submission" date="2020-08" db="EMBL/GenBank/DDBJ databases">
        <authorList>
            <person name="Newling K."/>
            <person name="Davey J."/>
            <person name="Forrester S."/>
        </authorList>
    </citation>
    <scope>NUCLEOTIDE SEQUENCE [LARGE SCALE GENOMIC DNA]</scope>
    <source>
        <strain evidence="4">Crithidia deanei Carvalho (ATCC PRA-265)</strain>
    </source>
</reference>
<dbReference type="FunFam" id="3.40.50.300:FF:002738">
    <property type="entry name" value="Putative ATPase"/>
    <property type="match status" value="1"/>
</dbReference>
<name>A0A7G2CGL2_9TRYP</name>
<dbReference type="GO" id="GO:0005524">
    <property type="term" value="F:ATP binding"/>
    <property type="evidence" value="ECO:0007669"/>
    <property type="project" value="InterPro"/>
</dbReference>
<dbReference type="InterPro" id="IPR003959">
    <property type="entry name" value="ATPase_AAA_core"/>
</dbReference>
<dbReference type="Gene3D" id="3.40.50.300">
    <property type="entry name" value="P-loop containing nucleotide triphosphate hydrolases"/>
    <property type="match status" value="1"/>
</dbReference>
<dbReference type="PANTHER" id="PTHR23077:SF159">
    <property type="entry name" value="PUTATIVE-RELATED"/>
    <property type="match status" value="1"/>
</dbReference>
<dbReference type="InterPro" id="IPR050168">
    <property type="entry name" value="AAA_ATPase_domain"/>
</dbReference>
<sequence>MESQAALAALLLQSQLKFWPSPAEQTDDSAAVVCCPSFLLAGPSQNGKTFLVEETVRHGFQASNEDNSALLYVKPDLHKALTLKASTNQNTKTNIVRTIVEREVIRQLQQYISTVGLRQDVKYTVSIVVVFDHLELLLGVSENLSSLPNHLRSGEAKNLHMPEHISLFTDFVTFMKGNTNHSFYGEENRIHFDSILRHLSSNHNGISIRSVVLVGVYTGDEIAVPTVLKQSLFDQYYFLETPNGKERESFLERHFSESPHRSEEYKNSESFKKYIQFILLKCGGITYGGLKALAHIASLVWEEYIATHHNHNTEMEDTEIVHCVQTMFQLFLSHSSPHPAVHGEVTLLENYTHVHAYKHAGSYTDVTPVHWADIAGLEEVKQKIKQLFVFPLQHAAYYHAINQNENGPSYHFVQPSTGLLLFGPPGTGKTLLAKAMATELSASFLSINIADLIQSEVGESEKKLDYYFQLAVERSPCIIFMDEMQAAFGSRYGEEEDAMHPPHSNHHHPPNKGSHHESRLVSHFIQLLDRNHRSFSPEQNHHFVLFVGATNVKHHLDPLLLQAGRLDTVIGVPLPSVEARQSLIERVVRHQWTWWTRSNEKKETQEEVQHLLIARFVKNCEGKSGAEIQNCLNQFSTLLVQHVLEATPQEGTASSLAEAMVRSLYTVNPHANTLRLSDLVLHTIIPLVWPVNLPDVLDPATDVLREEWMMA</sequence>
<dbReference type="SMART" id="SM00382">
    <property type="entry name" value="AAA"/>
    <property type="match status" value="1"/>
</dbReference>
<evidence type="ECO:0000259" key="2">
    <source>
        <dbReference type="SMART" id="SM00382"/>
    </source>
</evidence>
<feature type="region of interest" description="Disordered" evidence="1">
    <location>
        <begin position="493"/>
        <end position="516"/>
    </location>
</feature>
<keyword evidence="4" id="KW-1185">Reference proteome</keyword>
<protein>
    <submittedName>
        <fullName evidence="3">ATPase family associated with various cellular activities (AAA), putative</fullName>
    </submittedName>
</protein>
<dbReference type="InterPro" id="IPR027417">
    <property type="entry name" value="P-loop_NTPase"/>
</dbReference>
<feature type="domain" description="AAA+ ATPase" evidence="2">
    <location>
        <begin position="415"/>
        <end position="576"/>
    </location>
</feature>
<dbReference type="Gene3D" id="1.10.8.60">
    <property type="match status" value="1"/>
</dbReference>
<dbReference type="EMBL" id="LR877156">
    <property type="protein sequence ID" value="CAD2218886.1"/>
    <property type="molecule type" value="Genomic_DNA"/>
</dbReference>
<dbReference type="PANTHER" id="PTHR23077">
    <property type="entry name" value="AAA-FAMILY ATPASE"/>
    <property type="match status" value="1"/>
</dbReference>
<dbReference type="InterPro" id="IPR003593">
    <property type="entry name" value="AAA+_ATPase"/>
</dbReference>
<evidence type="ECO:0000256" key="1">
    <source>
        <dbReference type="SAM" id="MobiDB-lite"/>
    </source>
</evidence>
<accession>A0A7G2CGL2</accession>
<dbReference type="SUPFAM" id="SSF52540">
    <property type="entry name" value="P-loop containing nucleoside triphosphate hydrolases"/>
    <property type="match status" value="1"/>
</dbReference>
<evidence type="ECO:0000313" key="4">
    <source>
        <dbReference type="Proteomes" id="UP000515908"/>
    </source>
</evidence>
<dbReference type="VEuPathDB" id="TriTrypDB:ADEAN_000637900"/>
<evidence type="ECO:0000313" key="3">
    <source>
        <dbReference type="EMBL" id="CAD2218886.1"/>
    </source>
</evidence>
<organism evidence="3 4">
    <name type="scientific">Angomonas deanei</name>
    <dbReference type="NCBI Taxonomy" id="59799"/>
    <lineage>
        <taxon>Eukaryota</taxon>
        <taxon>Discoba</taxon>
        <taxon>Euglenozoa</taxon>
        <taxon>Kinetoplastea</taxon>
        <taxon>Metakinetoplastina</taxon>
        <taxon>Trypanosomatida</taxon>
        <taxon>Trypanosomatidae</taxon>
        <taxon>Strigomonadinae</taxon>
        <taxon>Angomonas</taxon>
    </lineage>
</organism>
<dbReference type="GO" id="GO:0016887">
    <property type="term" value="F:ATP hydrolysis activity"/>
    <property type="evidence" value="ECO:0007669"/>
    <property type="project" value="InterPro"/>
</dbReference>